<feature type="region of interest" description="Disordered" evidence="1">
    <location>
        <begin position="70"/>
        <end position="123"/>
    </location>
</feature>
<evidence type="ECO:0000313" key="2">
    <source>
        <dbReference type="EMBL" id="KAA8914757.1"/>
    </source>
</evidence>
<name>A0A5J5FBM0_9PEZI</name>
<sequence>MARQTMGFYRPMARYPGQRGPSGRSIQGEYNGDQRFYRQYNQGSILLKEYEESNGKWYTLGRLSGLLKSDEKAPNGRVGSTIVPQHASIETNNKNGGNSGRQSPFPPPLPARSLSPTSTTTTGTDVVRIAMTTAIASTVPMPVDTAFSSLPAVAILMSIGSDIALTMAVPICIVTSVPHVDPHRHRDPHCHSLSIPIPNAVYIDIAIPTATAVAKSIGITIAVHISISNAILLPNFIQCKRRDARRAEDIMLRHNRTFRELWCFWCYCHATRPSGESYRVKDSCSAQGSRRVFVPGCGVFPHDT</sequence>
<dbReference type="AlphaFoldDB" id="A0A5J5FBM0"/>
<reference evidence="2 3" key="1">
    <citation type="submission" date="2019-09" db="EMBL/GenBank/DDBJ databases">
        <title>Draft genome of the ectomycorrhizal ascomycete Sphaerosporella brunnea.</title>
        <authorList>
            <consortium name="DOE Joint Genome Institute"/>
            <person name="Benucci G.M."/>
            <person name="Marozzi G."/>
            <person name="Antonielli L."/>
            <person name="Sanchez S."/>
            <person name="Marco P."/>
            <person name="Wang X."/>
            <person name="Falini L.B."/>
            <person name="Barry K."/>
            <person name="Haridas S."/>
            <person name="Lipzen A."/>
            <person name="Labutti K."/>
            <person name="Grigoriev I.V."/>
            <person name="Murat C."/>
            <person name="Martin F."/>
            <person name="Albertini E."/>
            <person name="Donnini D."/>
            <person name="Bonito G."/>
        </authorList>
    </citation>
    <scope>NUCLEOTIDE SEQUENCE [LARGE SCALE GENOMIC DNA]</scope>
    <source>
        <strain evidence="2 3">Sb_GMNB300</strain>
    </source>
</reference>
<dbReference type="EMBL" id="VXIS01000003">
    <property type="protein sequence ID" value="KAA8914757.1"/>
    <property type="molecule type" value="Genomic_DNA"/>
</dbReference>
<gene>
    <name evidence="2" type="ORF">FN846DRAFT_885758</name>
</gene>
<protein>
    <submittedName>
        <fullName evidence="2">Uncharacterized protein</fullName>
    </submittedName>
</protein>
<evidence type="ECO:0000256" key="1">
    <source>
        <dbReference type="SAM" id="MobiDB-lite"/>
    </source>
</evidence>
<evidence type="ECO:0000313" key="3">
    <source>
        <dbReference type="Proteomes" id="UP000326924"/>
    </source>
</evidence>
<feature type="compositionally biased region" description="Low complexity" evidence="1">
    <location>
        <begin position="111"/>
        <end position="123"/>
    </location>
</feature>
<dbReference type="InParanoid" id="A0A5J5FBM0"/>
<comment type="caution">
    <text evidence="2">The sequence shown here is derived from an EMBL/GenBank/DDBJ whole genome shotgun (WGS) entry which is preliminary data.</text>
</comment>
<dbReference type="Proteomes" id="UP000326924">
    <property type="component" value="Unassembled WGS sequence"/>
</dbReference>
<accession>A0A5J5FBM0</accession>
<organism evidence="2 3">
    <name type="scientific">Sphaerosporella brunnea</name>
    <dbReference type="NCBI Taxonomy" id="1250544"/>
    <lineage>
        <taxon>Eukaryota</taxon>
        <taxon>Fungi</taxon>
        <taxon>Dikarya</taxon>
        <taxon>Ascomycota</taxon>
        <taxon>Pezizomycotina</taxon>
        <taxon>Pezizomycetes</taxon>
        <taxon>Pezizales</taxon>
        <taxon>Pyronemataceae</taxon>
        <taxon>Sphaerosporella</taxon>
    </lineage>
</organism>
<keyword evidence="3" id="KW-1185">Reference proteome</keyword>
<proteinExistence type="predicted"/>
<feature type="compositionally biased region" description="Polar residues" evidence="1">
    <location>
        <begin position="88"/>
        <end position="102"/>
    </location>
</feature>